<keyword evidence="4" id="KW-0547">Nucleotide-binding</keyword>
<evidence type="ECO:0000259" key="6">
    <source>
        <dbReference type="PROSITE" id="PS51794"/>
    </source>
</evidence>
<dbReference type="InterPro" id="IPR003390">
    <property type="entry name" value="DNA_integrity_scan_DisA_N"/>
</dbReference>
<keyword evidence="8" id="KW-1185">Reference proteome</keyword>
<name>A0A1U7CWN6_9BACT</name>
<dbReference type="Proteomes" id="UP000186309">
    <property type="component" value="Chromosome"/>
</dbReference>
<reference evidence="8" key="1">
    <citation type="submission" date="2016-12" db="EMBL/GenBank/DDBJ databases">
        <title>Comparative genomics of four Isosphaeraceae planctomycetes: a common pool of plasmids and glycoside hydrolase genes.</title>
        <authorList>
            <person name="Ivanova A."/>
        </authorList>
    </citation>
    <scope>NUCLEOTIDE SEQUENCE [LARGE SCALE GENOMIC DNA]</scope>
    <source>
        <strain evidence="8">PX4</strain>
    </source>
</reference>
<dbReference type="InterPro" id="IPR014499">
    <property type="entry name" value="DAC_DacZ"/>
</dbReference>
<dbReference type="Pfam" id="PF02457">
    <property type="entry name" value="DAC"/>
    <property type="match status" value="1"/>
</dbReference>
<dbReference type="InterPro" id="IPR048544">
    <property type="entry name" value="DacZ_P"/>
</dbReference>
<dbReference type="Gene3D" id="3.40.1700.10">
    <property type="entry name" value="DNA integrity scanning protein, DisA, N-terminal domain"/>
    <property type="match status" value="1"/>
</dbReference>
<keyword evidence="3" id="KW-0548">Nucleotidyltransferase</keyword>
<evidence type="ECO:0000313" key="7">
    <source>
        <dbReference type="EMBL" id="APW63293.1"/>
    </source>
</evidence>
<keyword evidence="5" id="KW-0067">ATP-binding</keyword>
<dbReference type="AlphaFoldDB" id="A0A1U7CWN6"/>
<dbReference type="RefSeq" id="WP_076349661.1">
    <property type="nucleotide sequence ID" value="NZ_CP019082.1"/>
</dbReference>
<proteinExistence type="inferred from homology"/>
<feature type="domain" description="DAC" evidence="6">
    <location>
        <begin position="130"/>
        <end position="290"/>
    </location>
</feature>
<dbReference type="GO" id="GO:0004016">
    <property type="term" value="F:adenylate cyclase activity"/>
    <property type="evidence" value="ECO:0007669"/>
    <property type="project" value="TreeGrafter"/>
</dbReference>
<dbReference type="OrthoDB" id="9775217at2"/>
<dbReference type="GO" id="GO:0005524">
    <property type="term" value="F:ATP binding"/>
    <property type="evidence" value="ECO:0007669"/>
    <property type="project" value="UniProtKB-KW"/>
</dbReference>
<evidence type="ECO:0000256" key="2">
    <source>
        <dbReference type="ARBA" id="ARBA00022679"/>
    </source>
</evidence>
<evidence type="ECO:0000256" key="1">
    <source>
        <dbReference type="ARBA" id="ARBA00000877"/>
    </source>
</evidence>
<evidence type="ECO:0000256" key="5">
    <source>
        <dbReference type="ARBA" id="ARBA00022840"/>
    </source>
</evidence>
<accession>A0A1U7CWN6</accession>
<evidence type="ECO:0000256" key="3">
    <source>
        <dbReference type="ARBA" id="ARBA00022695"/>
    </source>
</evidence>
<comment type="catalytic activity">
    <reaction evidence="1">
        <text>2 ATP = 3',3'-c-di-AMP + 2 diphosphate</text>
        <dbReference type="Rhea" id="RHEA:35655"/>
        <dbReference type="ChEBI" id="CHEBI:30616"/>
        <dbReference type="ChEBI" id="CHEBI:33019"/>
        <dbReference type="ChEBI" id="CHEBI:71500"/>
        <dbReference type="EC" id="2.7.7.85"/>
    </reaction>
</comment>
<dbReference type="KEGG" id="pbor:BSF38_04857"/>
<dbReference type="Pfam" id="PF21755">
    <property type="entry name" value="DacZ_P"/>
    <property type="match status" value="1"/>
</dbReference>
<dbReference type="PROSITE" id="PS51794">
    <property type="entry name" value="DAC"/>
    <property type="match status" value="1"/>
</dbReference>
<dbReference type="PANTHER" id="PTHR34185:SF1">
    <property type="entry name" value="DIADENYLATE CYCLASE"/>
    <property type="match status" value="1"/>
</dbReference>
<organism evidence="7 8">
    <name type="scientific">Paludisphaera borealis</name>
    <dbReference type="NCBI Taxonomy" id="1387353"/>
    <lineage>
        <taxon>Bacteria</taxon>
        <taxon>Pseudomonadati</taxon>
        <taxon>Planctomycetota</taxon>
        <taxon>Planctomycetia</taxon>
        <taxon>Isosphaerales</taxon>
        <taxon>Isosphaeraceae</taxon>
        <taxon>Paludisphaera</taxon>
    </lineage>
</organism>
<dbReference type="PANTHER" id="PTHR34185">
    <property type="entry name" value="DIADENYLATE CYCLASE"/>
    <property type="match status" value="1"/>
</dbReference>
<dbReference type="InterPro" id="IPR050338">
    <property type="entry name" value="DisA"/>
</dbReference>
<evidence type="ECO:0000313" key="8">
    <source>
        <dbReference type="Proteomes" id="UP000186309"/>
    </source>
</evidence>
<gene>
    <name evidence="7" type="ORF">BSF38_04857</name>
</gene>
<sequence>MKLLTRSLVRHAHAIAREVGARVVLLHADVVEEDADLNALIEDVNFRIILVSRRCGFRPPDDYKDTCHVVQLPDIAMTRAGQVKVATLVAAAESLVHAGDRILCLTGVDRSGSLDTIMVLDMGTEIEMFSAGAADPLPPDVSPPVFERVLNVASELGVEGREGRPVGALFVVGDCERVLAQSHQLVFNPFHGYPEEQRNILDPRLEETIKEYSAIDGAYVIRGDGVVLCAARYLAPRGKLEEPLSQGLGTRHEAGATITVTTEAIAVCVSQSTGTVSIFKRGRLILDIQKPRGRNPDGL</sequence>
<dbReference type="GO" id="GO:0106408">
    <property type="term" value="F:diadenylate cyclase activity"/>
    <property type="evidence" value="ECO:0007669"/>
    <property type="project" value="UniProtKB-EC"/>
</dbReference>
<dbReference type="STRING" id="1387353.BSF38_04857"/>
<evidence type="ECO:0000256" key="4">
    <source>
        <dbReference type="ARBA" id="ARBA00022741"/>
    </source>
</evidence>
<keyword evidence="2" id="KW-0808">Transferase</keyword>
<dbReference type="HAMAP" id="MF_00840">
    <property type="entry name" value="DacZ"/>
    <property type="match status" value="1"/>
</dbReference>
<dbReference type="SUPFAM" id="SSF143597">
    <property type="entry name" value="YojJ-like"/>
    <property type="match status" value="1"/>
</dbReference>
<dbReference type="EMBL" id="CP019082">
    <property type="protein sequence ID" value="APW63293.1"/>
    <property type="molecule type" value="Genomic_DNA"/>
</dbReference>
<protein>
    <recommendedName>
        <fullName evidence="6">DAC domain-containing protein</fullName>
    </recommendedName>
</protein>
<dbReference type="InterPro" id="IPR036888">
    <property type="entry name" value="DNA_integrity_DisA_N_sf"/>
</dbReference>